<feature type="transmembrane region" description="Helical" evidence="1">
    <location>
        <begin position="43"/>
        <end position="64"/>
    </location>
</feature>
<name>A0A7V7UCJ1_9FIRM</name>
<accession>A0A7V7UCJ1</accession>
<dbReference type="EMBL" id="WAGX01000004">
    <property type="protein sequence ID" value="KAB1439537.1"/>
    <property type="molecule type" value="Genomic_DNA"/>
</dbReference>
<protein>
    <submittedName>
        <fullName evidence="2">Uncharacterized protein</fullName>
    </submittedName>
</protein>
<sequence length="68" mass="7729">MNKLIGSILWLISSILILGEYVTKSLFILSMSNMGTVGNISLVHNLELVLMSIIFFVFGIYFFLKKEK</sequence>
<evidence type="ECO:0000313" key="3">
    <source>
        <dbReference type="Proteomes" id="UP000461768"/>
    </source>
</evidence>
<keyword evidence="1" id="KW-1133">Transmembrane helix</keyword>
<evidence type="ECO:0000256" key="1">
    <source>
        <dbReference type="SAM" id="Phobius"/>
    </source>
</evidence>
<dbReference type="AlphaFoldDB" id="A0A7V7UCJ1"/>
<keyword evidence="1" id="KW-0472">Membrane</keyword>
<dbReference type="Proteomes" id="UP000461768">
    <property type="component" value="Unassembled WGS sequence"/>
</dbReference>
<reference evidence="2 3" key="2">
    <citation type="submission" date="2020-02" db="EMBL/GenBank/DDBJ databases">
        <title>Candidatus Galacturonibacter soehngenii shows hetero-acetogenic catabolism of galacturonic acid but lacks a canonical carbon monoxide dehydrogenase/acetyl-CoA synthase complex.</title>
        <authorList>
            <person name="Diender M."/>
            <person name="Stouten G.R."/>
            <person name="Petersen J.F."/>
            <person name="Nielsen P.H."/>
            <person name="Dueholm M.S."/>
            <person name="Pronk J.T."/>
            <person name="Van Loosdrecht M.C.M."/>
        </authorList>
    </citation>
    <scope>NUCLEOTIDE SEQUENCE [LARGE SCALE GENOMIC DNA]</scope>
    <source>
        <strain evidence="2">GalUA</strain>
    </source>
</reference>
<keyword evidence="3" id="KW-1185">Reference proteome</keyword>
<proteinExistence type="predicted"/>
<comment type="caution">
    <text evidence="2">The sequence shown here is derived from an EMBL/GenBank/DDBJ whole genome shotgun (WGS) entry which is preliminary data.</text>
</comment>
<keyword evidence="1" id="KW-0812">Transmembrane</keyword>
<dbReference type="RefSeq" id="WP_151142132.1">
    <property type="nucleotide sequence ID" value="NZ_WAGX01000004.1"/>
</dbReference>
<reference evidence="2 3" key="1">
    <citation type="submission" date="2019-09" db="EMBL/GenBank/DDBJ databases">
        <authorList>
            <person name="Valk L.C."/>
        </authorList>
    </citation>
    <scope>NUCLEOTIDE SEQUENCE [LARGE SCALE GENOMIC DNA]</scope>
    <source>
        <strain evidence="2">GalUA</strain>
    </source>
</reference>
<evidence type="ECO:0000313" key="2">
    <source>
        <dbReference type="EMBL" id="KAB1439537.1"/>
    </source>
</evidence>
<gene>
    <name evidence="2" type="ORF">F7O84_03855</name>
</gene>
<organism evidence="2 3">
    <name type="scientific">Candidatus Galacturonatibacter soehngenii</name>
    <dbReference type="NCBI Taxonomy" id="2307010"/>
    <lineage>
        <taxon>Bacteria</taxon>
        <taxon>Bacillati</taxon>
        <taxon>Bacillota</taxon>
        <taxon>Clostridia</taxon>
        <taxon>Lachnospirales</taxon>
        <taxon>Lachnospiraceae</taxon>
        <taxon>Candidatus Galacturonatibacter</taxon>
    </lineage>
</organism>